<sequence>MTLKKNKHKNIAVIGAGPVGMLAALSLAQRGYSVFLIGLPAHINELRTTALMMPAIGMLQKLNIWDTLKDHAAALSFIRIVDITSRIVRSPTVNFSSAEIGEEAFGYNIPNVELNNALIDSVTHTPNIVRFVSSAKYFSHQKSHVCITLADGKNIQASLVVAADGRHSLTRAAAGIGVKQWNYPQTALVLNFSHDFSHQNISTEFHTENGPLTQVPLPGKRSSLVWVVNSSHVEKLLNLKSEEIAKVIEDQMHSMLGKLTLDTPIQAWPLSGLIAHRFAVNRTVLVGEAAHVFPPIGAQGLNLGLRDVQTLIDILPNSISDSTSKTIVAQYNQYRRPDILIRSGAVHTLNSSLLSNILPVHIMRSIGLGLLGNCTPLRHLFMREGIYPSYGFKKMMQIFPTKSSKNFIDN</sequence>
<dbReference type="PRINTS" id="PR00420">
    <property type="entry name" value="RNGMNOXGNASE"/>
</dbReference>
<evidence type="ECO:0000313" key="9">
    <source>
        <dbReference type="EMBL" id="MET3560029.1"/>
    </source>
</evidence>
<dbReference type="EC" id="1.14.13.-" evidence="9"/>
<dbReference type="PANTHER" id="PTHR43876:SF7">
    <property type="entry name" value="UBIQUINONE BIOSYNTHESIS MONOOXYGENASE COQ6, MITOCHONDRIAL"/>
    <property type="match status" value="1"/>
</dbReference>
<dbReference type="InterPro" id="IPR010971">
    <property type="entry name" value="UbiH/COQ6"/>
</dbReference>
<comment type="cofactor">
    <cofactor evidence="1">
        <name>FAD</name>
        <dbReference type="ChEBI" id="CHEBI:57692"/>
    </cofactor>
</comment>
<evidence type="ECO:0000256" key="6">
    <source>
        <dbReference type="ARBA" id="ARBA00023002"/>
    </source>
</evidence>
<dbReference type="NCBIfam" id="TIGR01988">
    <property type="entry name" value="Ubi-OHases"/>
    <property type="match status" value="1"/>
</dbReference>
<dbReference type="Gene3D" id="3.50.50.60">
    <property type="entry name" value="FAD/NAD(P)-binding domain"/>
    <property type="match status" value="2"/>
</dbReference>
<dbReference type="EMBL" id="JBEPLT010000005">
    <property type="protein sequence ID" value="MET3560029.1"/>
    <property type="molecule type" value="Genomic_DNA"/>
</dbReference>
<organism evidence="9 10">
    <name type="scientific">Bartonella japonica</name>
    <dbReference type="NCBI Taxonomy" id="357761"/>
    <lineage>
        <taxon>Bacteria</taxon>
        <taxon>Pseudomonadati</taxon>
        <taxon>Pseudomonadota</taxon>
        <taxon>Alphaproteobacteria</taxon>
        <taxon>Hyphomicrobiales</taxon>
        <taxon>Bartonellaceae</taxon>
        <taxon>Bartonella</taxon>
    </lineage>
</organism>
<keyword evidence="4" id="KW-0285">Flavoprotein</keyword>
<evidence type="ECO:0000256" key="7">
    <source>
        <dbReference type="ARBA" id="ARBA00023033"/>
    </source>
</evidence>
<gene>
    <name evidence="9" type="ORF">ABID39_000716</name>
</gene>
<feature type="domain" description="FAD-binding" evidence="8">
    <location>
        <begin position="11"/>
        <end position="337"/>
    </location>
</feature>
<dbReference type="Proteomes" id="UP001549112">
    <property type="component" value="Unassembled WGS sequence"/>
</dbReference>
<evidence type="ECO:0000256" key="5">
    <source>
        <dbReference type="ARBA" id="ARBA00022827"/>
    </source>
</evidence>
<evidence type="ECO:0000259" key="8">
    <source>
        <dbReference type="Pfam" id="PF01494"/>
    </source>
</evidence>
<comment type="similarity">
    <text evidence="3">Belongs to the UbiH/COQ6 family.</text>
</comment>
<comment type="caution">
    <text evidence="9">The sequence shown here is derived from an EMBL/GenBank/DDBJ whole genome shotgun (WGS) entry which is preliminary data.</text>
</comment>
<keyword evidence="6 9" id="KW-0560">Oxidoreductase</keyword>
<reference evidence="9 10" key="1">
    <citation type="submission" date="2024-06" db="EMBL/GenBank/DDBJ databases">
        <title>Genomic Encyclopedia of Type Strains, Phase IV (KMG-IV): sequencing the most valuable type-strain genomes for metagenomic binning, comparative biology and taxonomic classification.</title>
        <authorList>
            <person name="Goeker M."/>
        </authorList>
    </citation>
    <scope>NUCLEOTIDE SEQUENCE [LARGE SCALE GENOMIC DNA]</scope>
    <source>
        <strain evidence="9 10">DSM 23650</strain>
    </source>
</reference>
<dbReference type="Pfam" id="PF01494">
    <property type="entry name" value="FAD_binding_3"/>
    <property type="match status" value="1"/>
</dbReference>
<keyword evidence="10" id="KW-1185">Reference proteome</keyword>
<proteinExistence type="inferred from homology"/>
<dbReference type="PANTHER" id="PTHR43876">
    <property type="entry name" value="UBIQUINONE BIOSYNTHESIS MONOOXYGENASE COQ6, MITOCHONDRIAL"/>
    <property type="match status" value="1"/>
</dbReference>
<keyword evidence="7" id="KW-0503">Monooxygenase</keyword>
<comment type="pathway">
    <text evidence="2">Cofactor biosynthesis; ubiquinone biosynthesis.</text>
</comment>
<evidence type="ECO:0000256" key="3">
    <source>
        <dbReference type="ARBA" id="ARBA00005349"/>
    </source>
</evidence>
<evidence type="ECO:0000256" key="2">
    <source>
        <dbReference type="ARBA" id="ARBA00004749"/>
    </source>
</evidence>
<evidence type="ECO:0000313" key="10">
    <source>
        <dbReference type="Proteomes" id="UP001549112"/>
    </source>
</evidence>
<name>A0ABV2FN85_9HYPH</name>
<dbReference type="RefSeq" id="WP_354186093.1">
    <property type="nucleotide sequence ID" value="NZ_JBEPLT010000005.1"/>
</dbReference>
<dbReference type="GO" id="GO:0016491">
    <property type="term" value="F:oxidoreductase activity"/>
    <property type="evidence" value="ECO:0007669"/>
    <property type="project" value="UniProtKB-KW"/>
</dbReference>
<protein>
    <submittedName>
        <fullName evidence="9">2-octaprenyl-6-methoxyphenol hydroxylase</fullName>
        <ecNumber evidence="9">1.14.13.-</ecNumber>
    </submittedName>
</protein>
<evidence type="ECO:0000256" key="4">
    <source>
        <dbReference type="ARBA" id="ARBA00022630"/>
    </source>
</evidence>
<evidence type="ECO:0000256" key="1">
    <source>
        <dbReference type="ARBA" id="ARBA00001974"/>
    </source>
</evidence>
<accession>A0ABV2FN85</accession>
<keyword evidence="5" id="KW-0274">FAD</keyword>
<dbReference type="InterPro" id="IPR002938">
    <property type="entry name" value="FAD-bd"/>
</dbReference>
<dbReference type="InterPro" id="IPR051205">
    <property type="entry name" value="UbiH/COQ6_monooxygenase"/>
</dbReference>
<dbReference type="NCBIfam" id="NF005691">
    <property type="entry name" value="PRK07494.1"/>
    <property type="match status" value="1"/>
</dbReference>
<dbReference type="InterPro" id="IPR036188">
    <property type="entry name" value="FAD/NAD-bd_sf"/>
</dbReference>
<dbReference type="SUPFAM" id="SSF51905">
    <property type="entry name" value="FAD/NAD(P)-binding domain"/>
    <property type="match status" value="1"/>
</dbReference>